<evidence type="ECO:0000256" key="3">
    <source>
        <dbReference type="ARBA" id="ARBA00022771"/>
    </source>
</evidence>
<feature type="domain" description="C2H2-type" evidence="7">
    <location>
        <begin position="80"/>
        <end position="107"/>
    </location>
</feature>
<accession>A0A1S3DEP5</accession>
<dbReference type="PANTHER" id="PTHR24379:SF121">
    <property type="entry name" value="C2H2-TYPE DOMAIN-CONTAINING PROTEIN"/>
    <property type="match status" value="1"/>
</dbReference>
<evidence type="ECO:0000313" key="8">
    <source>
        <dbReference type="Proteomes" id="UP000079169"/>
    </source>
</evidence>
<protein>
    <submittedName>
        <fullName evidence="9">Oocyte zinc finger protein XlCOF6-like</fullName>
    </submittedName>
</protein>
<gene>
    <name evidence="9" type="primary">LOC103517016</name>
</gene>
<evidence type="ECO:0000256" key="1">
    <source>
        <dbReference type="ARBA" id="ARBA00022723"/>
    </source>
</evidence>
<feature type="region of interest" description="Disordered" evidence="6">
    <location>
        <begin position="119"/>
        <end position="148"/>
    </location>
</feature>
<dbReference type="SUPFAM" id="SSF57667">
    <property type="entry name" value="beta-beta-alpha zinc fingers"/>
    <property type="match status" value="1"/>
</dbReference>
<keyword evidence="1" id="KW-0479">Metal-binding</keyword>
<proteinExistence type="predicted"/>
<dbReference type="AlphaFoldDB" id="A0A1S3DEP5"/>
<dbReference type="SMART" id="SM00355">
    <property type="entry name" value="ZnF_C2H2"/>
    <property type="match status" value="14"/>
</dbReference>
<keyword evidence="2" id="KW-0677">Repeat</keyword>
<dbReference type="PROSITE" id="PS50157">
    <property type="entry name" value="ZINC_FINGER_C2H2_2"/>
    <property type="match status" value="2"/>
</dbReference>
<dbReference type="GO" id="GO:0008270">
    <property type="term" value="F:zinc ion binding"/>
    <property type="evidence" value="ECO:0007669"/>
    <property type="project" value="UniProtKB-KW"/>
</dbReference>
<reference evidence="9" key="1">
    <citation type="submission" date="2025-08" db="UniProtKB">
        <authorList>
            <consortium name="RefSeq"/>
        </authorList>
    </citation>
    <scope>IDENTIFICATION</scope>
</reference>
<dbReference type="Proteomes" id="UP000079169">
    <property type="component" value="Unplaced"/>
</dbReference>
<evidence type="ECO:0000256" key="6">
    <source>
        <dbReference type="SAM" id="MobiDB-lite"/>
    </source>
</evidence>
<evidence type="ECO:0000313" key="9">
    <source>
        <dbReference type="RefSeq" id="XP_008480240.1"/>
    </source>
</evidence>
<evidence type="ECO:0000256" key="2">
    <source>
        <dbReference type="ARBA" id="ARBA00022737"/>
    </source>
</evidence>
<feature type="domain" description="C2H2-type" evidence="7">
    <location>
        <begin position="626"/>
        <end position="653"/>
    </location>
</feature>
<dbReference type="Pfam" id="PF00096">
    <property type="entry name" value="zf-C2H2"/>
    <property type="match status" value="1"/>
</dbReference>
<evidence type="ECO:0000259" key="7">
    <source>
        <dbReference type="PROSITE" id="PS50157"/>
    </source>
</evidence>
<dbReference type="Gene3D" id="3.30.160.60">
    <property type="entry name" value="Classic Zinc Finger"/>
    <property type="match status" value="3"/>
</dbReference>
<keyword evidence="8" id="KW-1185">Reference proteome</keyword>
<name>A0A1S3DEP5_DIACI</name>
<sequence length="706" mass="81873">MFTKNHLQGTSLPLIAKLPLQKREKKRKEEFKNKNHMFYKKKEPHQKHRLFLKMHDKSYEFYPKSSSTSRDERGNEANSYSCIQCNSTFPTQAELLTHKSIHDNCDEDSSIAGSSIKQEVHDSDYDSEHNSQSDPNTIEHESAKDELEDLARRKVVDKTRKKQLLDHYHTEMVEKGTQDLRSCKYCVKVFRPNSSEELVKAHILVHLFATAEDAKDVIPDSLDLSKHLSSTPCYVCSFCNMPKSTTAELKRHLNYYCCTFANKFHIKIRDRRRHGKTRGKPFTCKICGDNKPYKGKEFKKHMKENHPKLIFNCRHCPMFFLTRHDMQHHIHKKHVGGNVGEKTTHEENSGNIEEETTLEENSGNIKETKSKPKVKREQTPMLCEFCSRECKTRNGYRTHVMKVHLSKPSSETGGFKSSKKQSDVKRTILNCKICDKKLAFKDGQPALDFHIMRHNSPNGKIMCCNREYVTYIKYNKHIQSHSRIWTCKICQVPFESQVLLSDHLGEKHAKCEECGYLSKNYTEYLKHRQSCHGDQSTCMVCNIMFSTKKELVMHRKQYHWEDLIAQPAKGDLPEPVLCCGKKFTRKVNLNTHRSKHQDTVCKTCGDVLKSKLALLSHNATHHRTSVLCSYCNKSFCNADSLKYHMLKHTQGRQFKCACGLSFYTESDMNKHLKTRKKPCLGKMIGDANVGIEDENMEWTEEVVTES</sequence>
<dbReference type="GeneID" id="103517016"/>
<keyword evidence="3 5" id="KW-0863">Zinc-finger</keyword>
<evidence type="ECO:0000256" key="5">
    <source>
        <dbReference type="PROSITE-ProRule" id="PRU00042"/>
    </source>
</evidence>
<dbReference type="PaxDb" id="121845-A0A1S3DEP5"/>
<dbReference type="InterPro" id="IPR036236">
    <property type="entry name" value="Znf_C2H2_sf"/>
</dbReference>
<dbReference type="PANTHER" id="PTHR24379">
    <property type="entry name" value="KRAB AND ZINC FINGER DOMAIN-CONTAINING"/>
    <property type="match status" value="1"/>
</dbReference>
<evidence type="ECO:0000256" key="4">
    <source>
        <dbReference type="ARBA" id="ARBA00022833"/>
    </source>
</evidence>
<keyword evidence="4" id="KW-0862">Zinc</keyword>
<dbReference type="KEGG" id="dci:103517016"/>
<feature type="region of interest" description="Disordered" evidence="6">
    <location>
        <begin position="337"/>
        <end position="373"/>
    </location>
</feature>
<dbReference type="InterPro" id="IPR013087">
    <property type="entry name" value="Znf_C2H2_type"/>
</dbReference>
<organism evidence="8 9">
    <name type="scientific">Diaphorina citri</name>
    <name type="common">Asian citrus psyllid</name>
    <dbReference type="NCBI Taxonomy" id="121845"/>
    <lineage>
        <taxon>Eukaryota</taxon>
        <taxon>Metazoa</taxon>
        <taxon>Ecdysozoa</taxon>
        <taxon>Arthropoda</taxon>
        <taxon>Hexapoda</taxon>
        <taxon>Insecta</taxon>
        <taxon>Pterygota</taxon>
        <taxon>Neoptera</taxon>
        <taxon>Paraneoptera</taxon>
        <taxon>Hemiptera</taxon>
        <taxon>Sternorrhyncha</taxon>
        <taxon>Psylloidea</taxon>
        <taxon>Psyllidae</taxon>
        <taxon>Diaphorininae</taxon>
        <taxon>Diaphorina</taxon>
    </lineage>
</organism>
<dbReference type="STRING" id="121845.A0A1S3DEP5"/>
<dbReference type="RefSeq" id="XP_008480240.1">
    <property type="nucleotide sequence ID" value="XM_008482018.2"/>
</dbReference>
<dbReference type="PROSITE" id="PS00028">
    <property type="entry name" value="ZINC_FINGER_C2H2_1"/>
    <property type="match status" value="5"/>
</dbReference>